<reference evidence="5 6" key="1">
    <citation type="submission" date="2021-08" db="EMBL/GenBank/DDBJ databases">
        <title>Streptomyces sp. PTM05 isolated from lichen.</title>
        <authorList>
            <person name="Somphong A."/>
            <person name="Phongsopitanun W."/>
            <person name="Tanasupawat S."/>
        </authorList>
    </citation>
    <scope>NUCLEOTIDE SEQUENCE [LARGE SCALE GENOMIC DNA]</scope>
    <source>
        <strain evidence="5 6">Ptm05</strain>
    </source>
</reference>
<dbReference type="InterPro" id="IPR000836">
    <property type="entry name" value="PRTase_dom"/>
</dbReference>
<evidence type="ECO:0000313" key="6">
    <source>
        <dbReference type="Proteomes" id="UP001198565"/>
    </source>
</evidence>
<keyword evidence="2" id="KW-0808">Transferase</keyword>
<organism evidence="5 6">
    <name type="scientific">Streptantibioticus parmotrematis</name>
    <dbReference type="NCBI Taxonomy" id="2873249"/>
    <lineage>
        <taxon>Bacteria</taxon>
        <taxon>Bacillati</taxon>
        <taxon>Actinomycetota</taxon>
        <taxon>Actinomycetes</taxon>
        <taxon>Kitasatosporales</taxon>
        <taxon>Streptomycetaceae</taxon>
        <taxon>Streptantibioticus</taxon>
    </lineage>
</organism>
<proteinExistence type="predicted"/>
<evidence type="ECO:0000259" key="4">
    <source>
        <dbReference type="Pfam" id="PF00156"/>
    </source>
</evidence>
<dbReference type="GO" id="GO:0016757">
    <property type="term" value="F:glycosyltransferase activity"/>
    <property type="evidence" value="ECO:0007669"/>
    <property type="project" value="UniProtKB-KW"/>
</dbReference>
<feature type="region of interest" description="Disordered" evidence="3">
    <location>
        <begin position="1"/>
        <end position="21"/>
    </location>
</feature>
<evidence type="ECO:0000313" key="5">
    <source>
        <dbReference type="EMBL" id="MBY8886607.1"/>
    </source>
</evidence>
<evidence type="ECO:0000256" key="1">
    <source>
        <dbReference type="ARBA" id="ARBA00022676"/>
    </source>
</evidence>
<dbReference type="SUPFAM" id="SSF53271">
    <property type="entry name" value="PRTase-like"/>
    <property type="match status" value="1"/>
</dbReference>
<feature type="domain" description="Phosphoribosyltransferase" evidence="4">
    <location>
        <begin position="27"/>
        <end position="167"/>
    </location>
</feature>
<accession>A0ABS7QXV3</accession>
<gene>
    <name evidence="5" type="ORF">K7472_17285</name>
</gene>
<dbReference type="PANTHER" id="PTHR43363:SF1">
    <property type="entry name" value="HYPOXANTHINE-GUANINE PHOSPHORIBOSYLTRANSFERASE"/>
    <property type="match status" value="1"/>
</dbReference>
<dbReference type="Pfam" id="PF00156">
    <property type="entry name" value="Pribosyltran"/>
    <property type="match status" value="1"/>
</dbReference>
<dbReference type="EMBL" id="JAINVZ010000011">
    <property type="protein sequence ID" value="MBY8886607.1"/>
    <property type="molecule type" value="Genomic_DNA"/>
</dbReference>
<dbReference type="CDD" id="cd06223">
    <property type="entry name" value="PRTases_typeI"/>
    <property type="match status" value="1"/>
</dbReference>
<comment type="caution">
    <text evidence="5">The sequence shown here is derived from an EMBL/GenBank/DDBJ whole genome shotgun (WGS) entry which is preliminary data.</text>
</comment>
<sequence>MSTPAAPDGQGTEDTGAAPERETLTYPLFGTAVRELAQSIADDGFEPDIILSIARGGLFVAGALGYALDVKNLHVMNVAFYTGVGTTLDMPVVLPPVPNAIDLREKKVLVADDVADTGRTLKLVHDFCAGNVADVRCAVIYEKPQSLVRCDYVWKHTDRWINFPWSTLPPVVRRGGQVLDA</sequence>
<dbReference type="RefSeq" id="WP_222978990.1">
    <property type="nucleotide sequence ID" value="NZ_JAINVZ010000011.1"/>
</dbReference>
<dbReference type="InterPro" id="IPR029057">
    <property type="entry name" value="PRTase-like"/>
</dbReference>
<dbReference type="Gene3D" id="3.40.50.2020">
    <property type="match status" value="1"/>
</dbReference>
<keyword evidence="1 5" id="KW-0328">Glycosyltransferase</keyword>
<dbReference type="Proteomes" id="UP001198565">
    <property type="component" value="Unassembled WGS sequence"/>
</dbReference>
<evidence type="ECO:0000256" key="2">
    <source>
        <dbReference type="ARBA" id="ARBA00022679"/>
    </source>
</evidence>
<evidence type="ECO:0000256" key="3">
    <source>
        <dbReference type="SAM" id="MobiDB-lite"/>
    </source>
</evidence>
<keyword evidence="6" id="KW-1185">Reference proteome</keyword>
<dbReference type="PANTHER" id="PTHR43363">
    <property type="entry name" value="HYPOXANTHINE PHOSPHORIBOSYLTRANSFERASE"/>
    <property type="match status" value="1"/>
</dbReference>
<name>A0ABS7QXV3_9ACTN</name>
<protein>
    <submittedName>
        <fullName evidence="5">Phosphoribosyltransferase</fullName>
    </submittedName>
</protein>